<comment type="caution">
    <text evidence="1">The sequence shown here is derived from an EMBL/GenBank/DDBJ whole genome shotgun (WGS) entry which is preliminary data.</text>
</comment>
<proteinExistence type="predicted"/>
<accession>A0A7C9JVS2</accession>
<gene>
    <name evidence="1" type="ORF">GZ085_03230</name>
</gene>
<dbReference type="AlphaFoldDB" id="A0A7C9JVS2"/>
<dbReference type="Proteomes" id="UP000483432">
    <property type="component" value="Unassembled WGS sequence"/>
</dbReference>
<protein>
    <submittedName>
        <fullName evidence="1">Uncharacterized protein</fullName>
    </submittedName>
</protein>
<organism evidence="1 2">
    <name type="scientific">Sulfuriferula multivorans</name>
    <dbReference type="NCBI Taxonomy" id="1559896"/>
    <lineage>
        <taxon>Bacteria</taxon>
        <taxon>Pseudomonadati</taxon>
        <taxon>Pseudomonadota</taxon>
        <taxon>Betaproteobacteria</taxon>
        <taxon>Nitrosomonadales</taxon>
        <taxon>Sulfuricellaceae</taxon>
        <taxon>Sulfuriferula</taxon>
    </lineage>
</organism>
<dbReference type="EMBL" id="JAAFGW010000029">
    <property type="protein sequence ID" value="NDP47398.1"/>
    <property type="molecule type" value="Genomic_DNA"/>
</dbReference>
<evidence type="ECO:0000313" key="1">
    <source>
        <dbReference type="EMBL" id="NDP47398.1"/>
    </source>
</evidence>
<name>A0A7C9JVS2_9PROT</name>
<evidence type="ECO:0000313" key="2">
    <source>
        <dbReference type="Proteomes" id="UP000483432"/>
    </source>
</evidence>
<sequence length="83" mass="8985">MPQATSLFTDIESNVVGTSAVVVFSPSGKKRTRFPEGVVEIYASEAEALAHADPDKSRHAAIASGPSRSSEGFKLFYLVRWLD</sequence>
<reference evidence="1 2" key="1">
    <citation type="submission" date="2019-09" db="EMBL/GenBank/DDBJ databases">
        <title>H2 Metabolism Revealed by Metagenomic Analysis in Subglacial Sediment of East Antarctica.</title>
        <authorList>
            <person name="Yang Z."/>
            <person name="Zhang Y."/>
            <person name="Lv Y."/>
            <person name="Yan W."/>
            <person name="Xiao X."/>
            <person name="Sun B."/>
            <person name="Ma H."/>
        </authorList>
    </citation>
    <scope>NUCLEOTIDE SEQUENCE [LARGE SCALE GENOMIC DNA]</scope>
    <source>
        <strain evidence="1">Bin2_2</strain>
    </source>
</reference>